<evidence type="ECO:0000256" key="1">
    <source>
        <dbReference type="SAM" id="MobiDB-lite"/>
    </source>
</evidence>
<proteinExistence type="predicted"/>
<keyword evidence="3" id="KW-1185">Reference proteome</keyword>
<protein>
    <submittedName>
        <fullName evidence="2">Uncharacterized protein</fullName>
    </submittedName>
</protein>
<accession>A0ABN2R209</accession>
<gene>
    <name evidence="2" type="ORF">GCM10009754_36060</name>
</gene>
<reference evidence="2 3" key="1">
    <citation type="journal article" date="2019" name="Int. J. Syst. Evol. Microbiol.">
        <title>The Global Catalogue of Microorganisms (GCM) 10K type strain sequencing project: providing services to taxonomists for standard genome sequencing and annotation.</title>
        <authorList>
            <consortium name="The Broad Institute Genomics Platform"/>
            <consortium name="The Broad Institute Genome Sequencing Center for Infectious Disease"/>
            <person name="Wu L."/>
            <person name="Ma J."/>
        </authorList>
    </citation>
    <scope>NUCLEOTIDE SEQUENCE [LARGE SCALE GENOMIC DNA]</scope>
    <source>
        <strain evidence="2 3">JCM 14545</strain>
    </source>
</reference>
<dbReference type="Proteomes" id="UP001501116">
    <property type="component" value="Unassembled WGS sequence"/>
</dbReference>
<dbReference type="EMBL" id="BAAANN010000013">
    <property type="protein sequence ID" value="GAA1961787.1"/>
    <property type="molecule type" value="Genomic_DNA"/>
</dbReference>
<feature type="region of interest" description="Disordered" evidence="1">
    <location>
        <begin position="73"/>
        <end position="96"/>
    </location>
</feature>
<evidence type="ECO:0000313" key="3">
    <source>
        <dbReference type="Proteomes" id="UP001501116"/>
    </source>
</evidence>
<comment type="caution">
    <text evidence="2">The sequence shown here is derived from an EMBL/GenBank/DDBJ whole genome shotgun (WGS) entry which is preliminary data.</text>
</comment>
<name>A0ABN2R209_9PSEU</name>
<sequence length="145" mass="16210">MKIFPNLIKHDGGRVHAPDCALQSEYEGLRTPLCLEDKPRAYLMEDFERGKSSAYRDTDEDEVTCKKCIRLSSGPRKPVKPLPSLPEAKEAAPRLSPEALKAVPEIAEFLRDVAIREDGNHNYNLIAAATVLEIQAGPESVRRDR</sequence>
<evidence type="ECO:0000313" key="2">
    <source>
        <dbReference type="EMBL" id="GAA1961787.1"/>
    </source>
</evidence>
<organism evidence="2 3">
    <name type="scientific">Amycolatopsis minnesotensis</name>
    <dbReference type="NCBI Taxonomy" id="337894"/>
    <lineage>
        <taxon>Bacteria</taxon>
        <taxon>Bacillati</taxon>
        <taxon>Actinomycetota</taxon>
        <taxon>Actinomycetes</taxon>
        <taxon>Pseudonocardiales</taxon>
        <taxon>Pseudonocardiaceae</taxon>
        <taxon>Amycolatopsis</taxon>
    </lineage>
</organism>